<sequence length="46" mass="5167">MQNDLTDRSDLCRLADDGCPHATGDTRSHDLSELWAVLGKDDYETE</sequence>
<gene>
    <name evidence="1" type="ORF">J8F10_09815</name>
</gene>
<evidence type="ECO:0000313" key="2">
    <source>
        <dbReference type="Proteomes" id="UP000676565"/>
    </source>
</evidence>
<comment type="caution">
    <text evidence="1">The sequence shown here is derived from an EMBL/GenBank/DDBJ whole genome shotgun (WGS) entry which is preliminary data.</text>
</comment>
<reference evidence="1 2" key="1">
    <citation type="submission" date="2021-04" db="EMBL/GenBank/DDBJ databases">
        <authorList>
            <person name="Ivanova A."/>
        </authorList>
    </citation>
    <scope>NUCLEOTIDE SEQUENCE [LARGE SCALE GENOMIC DNA]</scope>
    <source>
        <strain evidence="1 2">G18</strain>
    </source>
</reference>
<keyword evidence="2" id="KW-1185">Reference proteome</keyword>
<dbReference type="EMBL" id="JAGKQQ010000001">
    <property type="protein sequence ID" value="MBP3955577.1"/>
    <property type="molecule type" value="Genomic_DNA"/>
</dbReference>
<name>A0ABS5BPE5_9BACT</name>
<proteinExistence type="predicted"/>
<organism evidence="1 2">
    <name type="scientific">Gemmata palustris</name>
    <dbReference type="NCBI Taxonomy" id="2822762"/>
    <lineage>
        <taxon>Bacteria</taxon>
        <taxon>Pseudomonadati</taxon>
        <taxon>Planctomycetota</taxon>
        <taxon>Planctomycetia</taxon>
        <taxon>Gemmatales</taxon>
        <taxon>Gemmataceae</taxon>
        <taxon>Gemmata</taxon>
    </lineage>
</organism>
<dbReference type="Proteomes" id="UP000676565">
    <property type="component" value="Unassembled WGS sequence"/>
</dbReference>
<evidence type="ECO:0000313" key="1">
    <source>
        <dbReference type="EMBL" id="MBP3955577.1"/>
    </source>
</evidence>
<accession>A0ABS5BPE5</accession>
<protein>
    <submittedName>
        <fullName evidence="1">Uncharacterized protein</fullName>
    </submittedName>
</protein>
<dbReference type="RefSeq" id="WP_210653649.1">
    <property type="nucleotide sequence ID" value="NZ_JAGKQQ010000001.1"/>
</dbReference>